<proteinExistence type="predicted"/>
<accession>A0A3P6DL73</accession>
<dbReference type="EMBL" id="LR031874">
    <property type="protein sequence ID" value="VDD24261.1"/>
    <property type="molecule type" value="Genomic_DNA"/>
</dbReference>
<organism evidence="1">
    <name type="scientific">Brassica oleracea</name>
    <name type="common">Wild cabbage</name>
    <dbReference type="NCBI Taxonomy" id="3712"/>
    <lineage>
        <taxon>Eukaryota</taxon>
        <taxon>Viridiplantae</taxon>
        <taxon>Streptophyta</taxon>
        <taxon>Embryophyta</taxon>
        <taxon>Tracheophyta</taxon>
        <taxon>Spermatophyta</taxon>
        <taxon>Magnoliopsida</taxon>
        <taxon>eudicotyledons</taxon>
        <taxon>Gunneridae</taxon>
        <taxon>Pentapetalae</taxon>
        <taxon>rosids</taxon>
        <taxon>malvids</taxon>
        <taxon>Brassicales</taxon>
        <taxon>Brassicaceae</taxon>
        <taxon>Brassiceae</taxon>
        <taxon>Brassica</taxon>
    </lineage>
</organism>
<sequence>MATESKTKAGLGVRLDDEYKTSMEAEIRLRRISYLPDEAKEAEKETCVICLDEDIGSDVMFAVDKCGHRFCRHYVKQHIEVKLLDGTFPSCLQHRCKSQLTIDRCDKLLTLKLSLMWKQRIREDSTPFTERVYCPQGRLTSRATSFLLHVLNLVGLGHASNAVAPSVSTAKFHGIIDYRVAITRSRVLLDMLMMQGSSLWQVVIDGVNMARANR</sequence>
<name>A0A3P6DL73_BRAOL</name>
<dbReference type="FunFam" id="3.30.40.10:FF:000230">
    <property type="entry name" value="RBR-type E3 ubiquitin transferase"/>
    <property type="match status" value="1"/>
</dbReference>
<dbReference type="GO" id="GO:0016567">
    <property type="term" value="P:protein ubiquitination"/>
    <property type="evidence" value="ECO:0007669"/>
    <property type="project" value="InterPro"/>
</dbReference>
<gene>
    <name evidence="1" type="ORF">BOLC2T10042H</name>
</gene>
<dbReference type="InterPro" id="IPR013083">
    <property type="entry name" value="Znf_RING/FYVE/PHD"/>
</dbReference>
<dbReference type="GO" id="GO:0004842">
    <property type="term" value="F:ubiquitin-protein transferase activity"/>
    <property type="evidence" value="ECO:0007669"/>
    <property type="project" value="InterPro"/>
</dbReference>
<dbReference type="PANTHER" id="PTHR11685">
    <property type="entry name" value="RBR FAMILY RING FINGER AND IBR DOMAIN-CONTAINING"/>
    <property type="match status" value="1"/>
</dbReference>
<reference evidence="1" key="1">
    <citation type="submission" date="2018-11" db="EMBL/GenBank/DDBJ databases">
        <authorList>
            <consortium name="Genoscope - CEA"/>
            <person name="William W."/>
        </authorList>
    </citation>
    <scope>NUCLEOTIDE SEQUENCE</scope>
</reference>
<dbReference type="Gene3D" id="3.30.40.10">
    <property type="entry name" value="Zinc/RING finger domain, C3HC4 (zinc finger)"/>
    <property type="match status" value="1"/>
</dbReference>
<dbReference type="SUPFAM" id="SSF57850">
    <property type="entry name" value="RING/U-box"/>
    <property type="match status" value="1"/>
</dbReference>
<dbReference type="InterPro" id="IPR031127">
    <property type="entry name" value="E3_UB_ligase_RBR"/>
</dbReference>
<evidence type="ECO:0008006" key="2">
    <source>
        <dbReference type="Google" id="ProtNLM"/>
    </source>
</evidence>
<protein>
    <recommendedName>
        <fullName evidence="2">RING-type domain-containing protein</fullName>
    </recommendedName>
</protein>
<evidence type="ECO:0000313" key="1">
    <source>
        <dbReference type="EMBL" id="VDD24261.1"/>
    </source>
</evidence>
<dbReference type="AlphaFoldDB" id="A0A3P6DL73"/>